<feature type="transmembrane region" description="Helical" evidence="5">
    <location>
        <begin position="237"/>
        <end position="262"/>
    </location>
</feature>
<evidence type="ECO:0000313" key="7">
    <source>
        <dbReference type="Proteomes" id="UP000038045"/>
    </source>
</evidence>
<evidence type="ECO:0000259" key="6">
    <source>
        <dbReference type="PROSITE" id="PS50262"/>
    </source>
</evidence>
<dbReference type="PROSITE" id="PS50262">
    <property type="entry name" value="G_PROTEIN_RECEP_F1_2"/>
    <property type="match status" value="1"/>
</dbReference>
<evidence type="ECO:0000256" key="5">
    <source>
        <dbReference type="SAM" id="Phobius"/>
    </source>
</evidence>
<proteinExistence type="predicted"/>
<sequence length="341" mass="40022">MDYISKYVTEFNFYSGIIFNTIALIVLFKFSPEKQNTSYKFLMAIQFIVGIITSIWQQIFSLYVIIYNEDILLFFRTVKISNIKLMKVLVSSMCFYSYFNVFYVGALIVARYMLVCSEEEFTSRKALIIFLTCFTSCSVAGISLYISPVIYSGYDVILKWMNNRNVTLIDIDKNSTGIKLFRKEPSLYVADVVILLLFTITYIIIVKFIKKYKKYMKQHENIMSERTIEMNRQFMKILLLQSLSPLLITGMPILIFLIMLSLQKTYSIQFLGTLIHNFLYLCPTINSFLFLVLQKKIRRAFFYPFKFGFNKVYSQNNKVTVNDVSRNKKSSQMKKTNIAHH</sequence>
<keyword evidence="3 5" id="KW-1133">Transmembrane helix</keyword>
<dbReference type="Proteomes" id="UP000038045">
    <property type="component" value="Unplaced"/>
</dbReference>
<dbReference type="WBParaSite" id="PTRK_0001767100.1">
    <property type="protein sequence ID" value="PTRK_0001767100.1"/>
    <property type="gene ID" value="PTRK_0001767100"/>
</dbReference>
<keyword evidence="4 5" id="KW-0472">Membrane</keyword>
<evidence type="ECO:0000256" key="4">
    <source>
        <dbReference type="ARBA" id="ARBA00023136"/>
    </source>
</evidence>
<dbReference type="AlphaFoldDB" id="A0A0N5A6Q0"/>
<dbReference type="InterPro" id="IPR017452">
    <property type="entry name" value="GPCR_Rhodpsn_7TM"/>
</dbReference>
<protein>
    <submittedName>
        <fullName evidence="8">G_PROTEIN_RECEP_F1_2 domain-containing protein</fullName>
    </submittedName>
</protein>
<keyword evidence="7" id="KW-1185">Reference proteome</keyword>
<feature type="transmembrane region" description="Helical" evidence="5">
    <location>
        <begin position="42"/>
        <end position="66"/>
    </location>
</feature>
<dbReference type="GO" id="GO:0016020">
    <property type="term" value="C:membrane"/>
    <property type="evidence" value="ECO:0007669"/>
    <property type="project" value="UniProtKB-SubCell"/>
</dbReference>
<dbReference type="PANTHER" id="PTHR22943">
    <property type="entry name" value="7-TRANSMEMBRANE DOMAIN RECEPTOR C.ELEGANS"/>
    <property type="match status" value="1"/>
</dbReference>
<comment type="subcellular location">
    <subcellularLocation>
        <location evidence="1">Membrane</location>
    </subcellularLocation>
</comment>
<dbReference type="InterPro" id="IPR019428">
    <property type="entry name" value="7TM_GPCR_serpentine_rcpt_Str"/>
</dbReference>
<feature type="transmembrane region" description="Helical" evidence="5">
    <location>
        <begin position="12"/>
        <end position="30"/>
    </location>
</feature>
<evidence type="ECO:0000256" key="2">
    <source>
        <dbReference type="ARBA" id="ARBA00022692"/>
    </source>
</evidence>
<accession>A0A0N5A6Q0</accession>
<dbReference type="SUPFAM" id="SSF81321">
    <property type="entry name" value="Family A G protein-coupled receptor-like"/>
    <property type="match status" value="1"/>
</dbReference>
<feature type="transmembrane region" description="Helical" evidence="5">
    <location>
        <begin position="126"/>
        <end position="151"/>
    </location>
</feature>
<dbReference type="Gene3D" id="1.20.1070.10">
    <property type="entry name" value="Rhodopsin 7-helix transmembrane proteins"/>
    <property type="match status" value="1"/>
</dbReference>
<evidence type="ECO:0000256" key="1">
    <source>
        <dbReference type="ARBA" id="ARBA00004370"/>
    </source>
</evidence>
<dbReference type="PANTHER" id="PTHR22943:SF248">
    <property type="entry name" value="SEVEN TM RECEPTOR"/>
    <property type="match status" value="1"/>
</dbReference>
<name>A0A0N5A6Q0_PARTI</name>
<dbReference type="Pfam" id="PF10326">
    <property type="entry name" value="7TM_GPCR_Str"/>
    <property type="match status" value="1"/>
</dbReference>
<keyword evidence="2 5" id="KW-0812">Transmembrane</keyword>
<evidence type="ECO:0000313" key="8">
    <source>
        <dbReference type="WBParaSite" id="PTRK_0001767100.1"/>
    </source>
</evidence>
<reference evidence="8" key="1">
    <citation type="submission" date="2017-02" db="UniProtKB">
        <authorList>
            <consortium name="WormBaseParasite"/>
        </authorList>
    </citation>
    <scope>IDENTIFICATION</scope>
</reference>
<feature type="domain" description="G-protein coupled receptors family 1 profile" evidence="6">
    <location>
        <begin position="19"/>
        <end position="290"/>
    </location>
</feature>
<feature type="transmembrane region" description="Helical" evidence="5">
    <location>
        <begin position="274"/>
        <end position="293"/>
    </location>
</feature>
<feature type="transmembrane region" description="Helical" evidence="5">
    <location>
        <begin position="95"/>
        <end position="114"/>
    </location>
</feature>
<organism evidence="7 8">
    <name type="scientific">Parastrongyloides trichosuri</name>
    <name type="common">Possum-specific nematode worm</name>
    <dbReference type="NCBI Taxonomy" id="131310"/>
    <lineage>
        <taxon>Eukaryota</taxon>
        <taxon>Metazoa</taxon>
        <taxon>Ecdysozoa</taxon>
        <taxon>Nematoda</taxon>
        <taxon>Chromadorea</taxon>
        <taxon>Rhabditida</taxon>
        <taxon>Tylenchina</taxon>
        <taxon>Panagrolaimomorpha</taxon>
        <taxon>Strongyloidoidea</taxon>
        <taxon>Strongyloididae</taxon>
        <taxon>Parastrongyloides</taxon>
    </lineage>
</organism>
<feature type="transmembrane region" description="Helical" evidence="5">
    <location>
        <begin position="187"/>
        <end position="209"/>
    </location>
</feature>
<evidence type="ECO:0000256" key="3">
    <source>
        <dbReference type="ARBA" id="ARBA00022989"/>
    </source>
</evidence>